<organism evidence="3 4">
    <name type="scientific">Crossiella equi</name>
    <dbReference type="NCBI Taxonomy" id="130796"/>
    <lineage>
        <taxon>Bacteria</taxon>
        <taxon>Bacillati</taxon>
        <taxon>Actinomycetota</taxon>
        <taxon>Actinomycetes</taxon>
        <taxon>Pseudonocardiales</taxon>
        <taxon>Pseudonocardiaceae</taxon>
        <taxon>Crossiella</taxon>
    </lineage>
</organism>
<dbReference type="InterPro" id="IPR051703">
    <property type="entry name" value="NF-kappa-B_Signaling_Reg"/>
</dbReference>
<dbReference type="Proteomes" id="UP001519363">
    <property type="component" value="Unassembled WGS sequence"/>
</dbReference>
<dbReference type="InterPro" id="IPR011604">
    <property type="entry name" value="PDDEXK-like_dom_sf"/>
</dbReference>
<feature type="region of interest" description="Disordered" evidence="1">
    <location>
        <begin position="1"/>
        <end position="27"/>
    </location>
</feature>
<dbReference type="EMBL" id="JAGIOO010000001">
    <property type="protein sequence ID" value="MBP2477646.1"/>
    <property type="molecule type" value="Genomic_DNA"/>
</dbReference>
<gene>
    <name evidence="3" type="ORF">JOF53_006518</name>
</gene>
<keyword evidence="4" id="KW-1185">Reference proteome</keyword>
<dbReference type="InterPro" id="IPR019080">
    <property type="entry name" value="YqaJ_viral_recombinase"/>
</dbReference>
<keyword evidence="3" id="KW-0378">Hydrolase</keyword>
<dbReference type="NCBIfam" id="TIGR03033">
    <property type="entry name" value="phage_rel_nuc"/>
    <property type="match status" value="1"/>
</dbReference>
<name>A0ABS5AM59_9PSEU</name>
<dbReference type="Gene3D" id="3.90.320.10">
    <property type="match status" value="1"/>
</dbReference>
<reference evidence="3 4" key="1">
    <citation type="submission" date="2021-03" db="EMBL/GenBank/DDBJ databases">
        <title>Sequencing the genomes of 1000 actinobacteria strains.</title>
        <authorList>
            <person name="Klenk H.-P."/>
        </authorList>
    </citation>
    <scope>NUCLEOTIDE SEQUENCE [LARGE SCALE GENOMIC DNA]</scope>
    <source>
        <strain evidence="3 4">DSM 44580</strain>
    </source>
</reference>
<dbReference type="Pfam" id="PF09588">
    <property type="entry name" value="YqaJ"/>
    <property type="match status" value="1"/>
</dbReference>
<dbReference type="RefSeq" id="WP_086789480.1">
    <property type="nucleotide sequence ID" value="NZ_JAGIOO010000001.1"/>
</dbReference>
<evidence type="ECO:0000256" key="1">
    <source>
        <dbReference type="SAM" id="MobiDB-lite"/>
    </source>
</evidence>
<dbReference type="GO" id="GO:0004519">
    <property type="term" value="F:endonuclease activity"/>
    <property type="evidence" value="ECO:0007669"/>
    <property type="project" value="UniProtKB-KW"/>
</dbReference>
<evidence type="ECO:0000313" key="4">
    <source>
        <dbReference type="Proteomes" id="UP001519363"/>
    </source>
</evidence>
<dbReference type="InterPro" id="IPR017482">
    <property type="entry name" value="Lambda-type_endonuclease"/>
</dbReference>
<keyword evidence="3" id="KW-0255">Endonuclease</keyword>
<dbReference type="PANTHER" id="PTHR46609">
    <property type="entry name" value="EXONUCLEASE, PHAGE-TYPE/RECB, C-TERMINAL DOMAIN-CONTAINING PROTEIN"/>
    <property type="match status" value="1"/>
</dbReference>
<dbReference type="InterPro" id="IPR011335">
    <property type="entry name" value="Restrct_endonuc-II-like"/>
</dbReference>
<proteinExistence type="predicted"/>
<evidence type="ECO:0000259" key="2">
    <source>
        <dbReference type="Pfam" id="PF09588"/>
    </source>
</evidence>
<evidence type="ECO:0000313" key="3">
    <source>
        <dbReference type="EMBL" id="MBP2477646.1"/>
    </source>
</evidence>
<protein>
    <submittedName>
        <fullName evidence="3">Phage-type endonuclease</fullName>
    </submittedName>
</protein>
<dbReference type="PANTHER" id="PTHR46609:SF6">
    <property type="entry name" value="EXONUCLEASE, PHAGE-TYPE_RECB, C-TERMINAL DOMAIN-CONTAINING PROTEIN-RELATED"/>
    <property type="match status" value="1"/>
</dbReference>
<accession>A0ABS5AM59</accession>
<dbReference type="SUPFAM" id="SSF52980">
    <property type="entry name" value="Restriction endonuclease-like"/>
    <property type="match status" value="1"/>
</dbReference>
<sequence>MTVLAYRDTTTPTRTPAPPRPTRARRGPVRLLPASAPRQVWLAERRRGIGGSDALAVMGLSPHSSAYQVWADKCGLLPAARETEAMLWGRLLEQVIARHVATELGLTVRRAGLHAHPEHPWMRYTPDRLTSDGGLLEIKTTTLFRAEEWRHDSIPEHAEAQARHGMAVLGRGHAWIAGLIGGQHLALRRITRDRVFEANMIAIERSFWHDHVQARRPPHPDGSASCSRTLYELYQKEQAGQRVVLDEQDLAVLEELAGLKARAKQLKTSIAEAENWIKHRLGTAEIGTTPDGEPVVAWRARQRSGYTVKPTAYRQLDLLRTAVA</sequence>
<feature type="domain" description="YqaJ viral recombinase" evidence="2">
    <location>
        <begin position="41"/>
        <end position="170"/>
    </location>
</feature>
<keyword evidence="3" id="KW-0540">Nuclease</keyword>
<comment type="caution">
    <text evidence="3">The sequence shown here is derived from an EMBL/GenBank/DDBJ whole genome shotgun (WGS) entry which is preliminary data.</text>
</comment>